<comment type="similarity">
    <text evidence="1">Belongs to the FAM193 family.</text>
</comment>
<feature type="compositionally biased region" description="Polar residues" evidence="5">
    <location>
        <begin position="987"/>
        <end position="1000"/>
    </location>
</feature>
<dbReference type="PANTHER" id="PTHR15109">
    <property type="entry name" value="AGAP004327-PA"/>
    <property type="match status" value="1"/>
</dbReference>
<gene>
    <name evidence="7" type="ORF">PoB_003989700</name>
</gene>
<feature type="region of interest" description="Disordered" evidence="5">
    <location>
        <begin position="1"/>
        <end position="34"/>
    </location>
</feature>
<protein>
    <submittedName>
        <fullName evidence="7">Protein fam193a-like</fullName>
    </submittedName>
</protein>
<feature type="compositionally biased region" description="Low complexity" evidence="5">
    <location>
        <begin position="1495"/>
        <end position="1518"/>
    </location>
</feature>
<feature type="region of interest" description="Disordered" evidence="5">
    <location>
        <begin position="963"/>
        <end position="1017"/>
    </location>
</feature>
<proteinExistence type="inferred from homology"/>
<evidence type="ECO:0000259" key="6">
    <source>
        <dbReference type="Pfam" id="PF15914"/>
    </source>
</evidence>
<feature type="region of interest" description="Disordered" evidence="5">
    <location>
        <begin position="1030"/>
        <end position="1058"/>
    </location>
</feature>
<feature type="compositionally biased region" description="Low complexity" evidence="5">
    <location>
        <begin position="17"/>
        <end position="34"/>
    </location>
</feature>
<feature type="region of interest" description="Disordered" evidence="5">
    <location>
        <begin position="550"/>
        <end position="597"/>
    </location>
</feature>
<dbReference type="Proteomes" id="UP000735302">
    <property type="component" value="Unassembled WGS sequence"/>
</dbReference>
<evidence type="ECO:0000256" key="3">
    <source>
        <dbReference type="ARBA" id="ARBA00023054"/>
    </source>
</evidence>
<comment type="caution">
    <text evidence="7">The sequence shown here is derived from an EMBL/GenBank/DDBJ whole genome shotgun (WGS) entry which is preliminary data.</text>
</comment>
<evidence type="ECO:0000256" key="2">
    <source>
        <dbReference type="ARBA" id="ARBA00022553"/>
    </source>
</evidence>
<reference evidence="7 8" key="1">
    <citation type="journal article" date="2021" name="Elife">
        <title>Chloroplast acquisition without the gene transfer in kleptoplastic sea slugs, Plakobranchus ocellatus.</title>
        <authorList>
            <person name="Maeda T."/>
            <person name="Takahashi S."/>
            <person name="Yoshida T."/>
            <person name="Shimamura S."/>
            <person name="Takaki Y."/>
            <person name="Nagai Y."/>
            <person name="Toyoda A."/>
            <person name="Suzuki Y."/>
            <person name="Arimoto A."/>
            <person name="Ishii H."/>
            <person name="Satoh N."/>
            <person name="Nishiyama T."/>
            <person name="Hasebe M."/>
            <person name="Maruyama T."/>
            <person name="Minagawa J."/>
            <person name="Obokata J."/>
            <person name="Shigenobu S."/>
        </authorList>
    </citation>
    <scope>NUCLEOTIDE SEQUENCE [LARGE SCALE GENOMIC DNA]</scope>
</reference>
<feature type="compositionally biased region" description="Polar residues" evidence="5">
    <location>
        <begin position="1434"/>
        <end position="1468"/>
    </location>
</feature>
<sequence length="1603" mass="174975">MSGKESKRSKARRKLYSAPTSAPTSSPCWPSATAFSSSAPTPFQPFGNGVTMNVNDVATEFGLAVQSNQADAEKITELMDAPIDLDIAAHAISRGPNPYLDRCVHCSALRPDTQEGDEGLELLDLQLDGNTVISNLENNQPFSSFKLEIWTCAKCRKEAKNFQPSFLAYDLPFANEKEIINPLSFTKIKEENMNDGCEREELQDNWVELRSIVKDLYACEEEPALTPEHENRLQFLVDKLCRIDPHQLFLVLESQIREIVCEIKTSLLAKLKENGCDKPELALDFTSSLLSHYDLLTKKAHLLAQYLGGLSSHLKRFEVTWELLNKHLFHSIAHNDPAISNCGPTILEQLRQGSVQYERSKDDPYCSVRKRLLKFQEEMSVVVVVWRDCQQLIENYCHEEVKNTHKHVSSKTRSFISQQRQLLKDHLLKEPFSGEALTETMKNLMAGHKSSMERVMCRRCKRERCTCDECTITHRITCGIINSNISGEHPPNAFNFALDHTRNVMDITPPSMSSTTSSSGSVSPINIDDKLTTLFDHRDEFGDALLNCEDREGKAPSMNGDGNFENGEDDEADDEDEGDEDEYGDIQDVGSDEPHSLQDPAFLWEAMQEHRREQFRQQHVTFERLNHHNCSRHPGKGDQGCPFQPPINQKLSRELDAELAKSGILPKGAVDFANSDLIGSSEDGSESKGGGTSDNSSNSMNPSLCATCQCHACLKQSGHVVSTSLPLQVAASPSPADLHLYPHIHGLPQQDQKNYMFDLPHLMSSIKLPVKIDFDDTSELQERFYSSDWDSTMHPRPGSLAAQHQHQHHQRLSGHSSDLLPPPASPFTFDLASHLATHTTHTSTTNTTSAFKSVTGKHFASSIMPTLSNIGNITSEGSSVDPTKPLDFASLVKIPQSCLNGTGAFPVSSLSSSTFSCVSASSAPLSSVSGAPTTFSTTTTAKANGTCQGPPCSRPTPLGGNATTSKWEKGHPQHCKKFTGGGHLKQPITSNSAGQQQHPQHNLGARPLSGQPFSNAALKNLFPGHHQLKEDSRMKNGRGGPPCPVPATSGPRPGGLASQVEYGVGGPAPAAPASSSSAPGLACSNPSLNTMVNNIGVGTSSPCNDPECDVHHGDDNCDSVDDSCSEKSSSTTTSNQKEGKYCDCCYCEFFGHNNATSAKTSTNYIETKDRLRKILKKRQNEGKHKPTGGKNGVKQELCSNDIHDPLEKKGLEGLLRFINGTDDNSECKTKEKEVSAKAAKRARQKQKKLEEKAKFAETFHDEPGKAIKQLLDNPSVGNQHGFEIELCVTSSKHEKRPTNDAPRKEVQAEPPPQAATAIASSTASSRSTSHGQVSNNAVGNKTTPMSKASKENIKSNGTADALPRDKQTHQHRQIQQPQQHAPLSQSNAQNLKKQSPQRHQQFQQQPPQKQQGQQKQQVTAKAVNGKSPAVPSAITKSTDSTVPNHTSSNGKSYPPLSCSSNGIRNGQIVNAPPCGISSTSGSLTPALTGPQSKTTSSVMDSPSTGSGSSASQSPSCGTMTTDQGKTQAKSKKKKKNKNGGISCVDEIFMPKSESELDGDVDDFERELEEFKRFCFEPAEPKERRKIAVNVNLKDIFKKKTGLV</sequence>
<accession>A0AAV4B2F0</accession>
<evidence type="ECO:0000256" key="5">
    <source>
        <dbReference type="SAM" id="MobiDB-lite"/>
    </source>
</evidence>
<feature type="compositionally biased region" description="Low complexity" evidence="5">
    <location>
        <begin position="1314"/>
        <end position="1329"/>
    </location>
</feature>
<feature type="compositionally biased region" description="Basic and acidic residues" evidence="5">
    <location>
        <begin position="1296"/>
        <end position="1307"/>
    </location>
</feature>
<organism evidence="7 8">
    <name type="scientific">Plakobranchus ocellatus</name>
    <dbReference type="NCBI Taxonomy" id="259542"/>
    <lineage>
        <taxon>Eukaryota</taxon>
        <taxon>Metazoa</taxon>
        <taxon>Spiralia</taxon>
        <taxon>Lophotrochozoa</taxon>
        <taxon>Mollusca</taxon>
        <taxon>Gastropoda</taxon>
        <taxon>Heterobranchia</taxon>
        <taxon>Euthyneura</taxon>
        <taxon>Panpulmonata</taxon>
        <taxon>Sacoglossa</taxon>
        <taxon>Placobranchoidea</taxon>
        <taxon>Plakobranchidae</taxon>
        <taxon>Plakobranchus</taxon>
    </lineage>
</organism>
<feature type="compositionally biased region" description="Basic residues" evidence="5">
    <location>
        <begin position="1528"/>
        <end position="1537"/>
    </location>
</feature>
<keyword evidence="8" id="KW-1185">Reference proteome</keyword>
<feature type="region of interest" description="Disordered" evidence="5">
    <location>
        <begin position="1288"/>
        <end position="1538"/>
    </location>
</feature>
<dbReference type="Pfam" id="PF15914">
    <property type="entry name" value="FAM193_C"/>
    <property type="match status" value="1"/>
</dbReference>
<evidence type="ECO:0000313" key="7">
    <source>
        <dbReference type="EMBL" id="GFO13392.1"/>
    </source>
</evidence>
<keyword evidence="3 4" id="KW-0175">Coiled coil</keyword>
<feature type="compositionally biased region" description="Polar residues" evidence="5">
    <location>
        <begin position="1476"/>
        <end position="1494"/>
    </location>
</feature>
<feature type="region of interest" description="Disordered" evidence="5">
    <location>
        <begin position="789"/>
        <end position="819"/>
    </location>
</feature>
<feature type="compositionally biased region" description="Acidic residues" evidence="5">
    <location>
        <begin position="566"/>
        <end position="585"/>
    </location>
</feature>
<evidence type="ECO:0000256" key="4">
    <source>
        <dbReference type="SAM" id="Coils"/>
    </source>
</evidence>
<dbReference type="InterPro" id="IPR031802">
    <property type="entry name" value="FAM193_C"/>
</dbReference>
<evidence type="ECO:0000256" key="1">
    <source>
        <dbReference type="ARBA" id="ARBA00009689"/>
    </source>
</evidence>
<evidence type="ECO:0000313" key="8">
    <source>
        <dbReference type="Proteomes" id="UP000735302"/>
    </source>
</evidence>
<feature type="region of interest" description="Disordered" evidence="5">
    <location>
        <begin position="1177"/>
        <end position="1196"/>
    </location>
</feature>
<feature type="region of interest" description="Disordered" evidence="5">
    <location>
        <begin position="676"/>
        <end position="698"/>
    </location>
</feature>
<name>A0AAV4B2F0_9GAST</name>
<feature type="compositionally biased region" description="Polar residues" evidence="5">
    <location>
        <begin position="1330"/>
        <end position="1346"/>
    </location>
</feature>
<feature type="compositionally biased region" description="Low complexity" evidence="5">
    <location>
        <begin position="1392"/>
        <end position="1417"/>
    </location>
</feature>
<dbReference type="EMBL" id="BLXT01004491">
    <property type="protein sequence ID" value="GFO13392.1"/>
    <property type="molecule type" value="Genomic_DNA"/>
</dbReference>
<feature type="domain" description="FAM193 C-terminal" evidence="6">
    <location>
        <begin position="1545"/>
        <end position="1600"/>
    </location>
</feature>
<feature type="coiled-coil region" evidence="4">
    <location>
        <begin position="1232"/>
        <end position="1259"/>
    </location>
</feature>
<dbReference type="InterPro" id="IPR029717">
    <property type="entry name" value="FAM193"/>
</dbReference>
<keyword evidence="2" id="KW-0597">Phosphoprotein</keyword>
<dbReference type="PANTHER" id="PTHR15109:SF3">
    <property type="entry name" value="PROTEIN FAM193B"/>
    <property type="match status" value="1"/>
</dbReference>
<feature type="compositionally biased region" description="Polar residues" evidence="5">
    <location>
        <begin position="1381"/>
        <end position="1391"/>
    </location>
</feature>